<feature type="domain" description="Amidase" evidence="1">
    <location>
        <begin position="2"/>
        <end position="78"/>
    </location>
</feature>
<gene>
    <name evidence="2" type="ORF">Prum_102780</name>
</gene>
<dbReference type="InterPro" id="IPR023631">
    <property type="entry name" value="Amidase_dom"/>
</dbReference>
<comment type="caution">
    <text evidence="2">The sequence shown here is derived from an EMBL/GenBank/DDBJ whole genome shotgun (WGS) entry which is preliminary data.</text>
</comment>
<dbReference type="PANTHER" id="PTHR46310:SF7">
    <property type="entry name" value="AMIDASE 1"/>
    <property type="match status" value="1"/>
</dbReference>
<evidence type="ECO:0000313" key="3">
    <source>
        <dbReference type="Proteomes" id="UP000482960"/>
    </source>
</evidence>
<keyword evidence="3" id="KW-1185">Reference proteome</keyword>
<accession>A0A6V8LQS0</accession>
<dbReference type="Pfam" id="PF01425">
    <property type="entry name" value="Amidase"/>
    <property type="match status" value="2"/>
</dbReference>
<dbReference type="SUPFAM" id="SSF75304">
    <property type="entry name" value="Amidase signature (AS) enzymes"/>
    <property type="match status" value="1"/>
</dbReference>
<evidence type="ECO:0000313" key="2">
    <source>
        <dbReference type="EMBL" id="GFJ96636.1"/>
    </source>
</evidence>
<name>A0A6V8LQS0_9ACTN</name>
<protein>
    <recommendedName>
        <fullName evidence="1">Amidase domain-containing protein</fullName>
    </recommendedName>
</protein>
<dbReference type="AlphaFoldDB" id="A0A6V8LQS0"/>
<evidence type="ECO:0000259" key="1">
    <source>
        <dbReference type="Pfam" id="PF01425"/>
    </source>
</evidence>
<feature type="domain" description="Amidase" evidence="1">
    <location>
        <begin position="164"/>
        <end position="248"/>
    </location>
</feature>
<dbReference type="PANTHER" id="PTHR46310">
    <property type="entry name" value="AMIDASE 1"/>
    <property type="match status" value="1"/>
</dbReference>
<reference evidence="2 3" key="1">
    <citation type="submission" date="2020-03" db="EMBL/GenBank/DDBJ databases">
        <title>Whole genome shotgun sequence of Phytohabitans rumicis NBRC 108638.</title>
        <authorList>
            <person name="Komaki H."/>
            <person name="Tamura T."/>
        </authorList>
    </citation>
    <scope>NUCLEOTIDE SEQUENCE [LARGE SCALE GENOMIC DNA]</scope>
    <source>
        <strain evidence="2 3">NBRC 108638</strain>
    </source>
</reference>
<dbReference type="Gene3D" id="3.90.1300.10">
    <property type="entry name" value="Amidase signature (AS) domain"/>
    <property type="match status" value="1"/>
</dbReference>
<dbReference type="Proteomes" id="UP000482960">
    <property type="component" value="Unassembled WGS sequence"/>
</dbReference>
<sequence length="256" mass="26185">MTIGLGTDTGGSVRVPAAFQGLWGFRPTHGVIPTAGVLPLAPNFDTVGLLTRRHETLRRAASILLPQDTASPGEAVIAEALLAIADDEIGRAVRAASGILDVATEGAFTPEPGWLAAFQSVVGAAAWSAYGDWLGSRMECLGPDARARFAQASTITPDAAEAARRVIGDARARIRSWLGERILMLPTVPAAAPPIGASTDQLRVRTMSLTIIAGIGGLPAVNVPVTLSSGLPVGICLVGPAGSDLALLDVAGEVST</sequence>
<dbReference type="EMBL" id="BLPG01000003">
    <property type="protein sequence ID" value="GFJ96636.1"/>
    <property type="molecule type" value="Genomic_DNA"/>
</dbReference>
<dbReference type="InterPro" id="IPR036928">
    <property type="entry name" value="AS_sf"/>
</dbReference>
<reference evidence="2 3" key="2">
    <citation type="submission" date="2020-03" db="EMBL/GenBank/DDBJ databases">
        <authorList>
            <person name="Ichikawa N."/>
            <person name="Kimura A."/>
            <person name="Kitahashi Y."/>
            <person name="Uohara A."/>
        </authorList>
    </citation>
    <scope>NUCLEOTIDE SEQUENCE [LARGE SCALE GENOMIC DNA]</scope>
    <source>
        <strain evidence="2 3">NBRC 108638</strain>
    </source>
</reference>
<organism evidence="2 3">
    <name type="scientific">Phytohabitans rumicis</name>
    <dbReference type="NCBI Taxonomy" id="1076125"/>
    <lineage>
        <taxon>Bacteria</taxon>
        <taxon>Bacillati</taxon>
        <taxon>Actinomycetota</taxon>
        <taxon>Actinomycetes</taxon>
        <taxon>Micromonosporales</taxon>
        <taxon>Micromonosporaceae</taxon>
    </lineage>
</organism>
<proteinExistence type="predicted"/>